<keyword evidence="4 12" id="KW-0479">Metal-binding</keyword>
<keyword evidence="6 9" id="KW-0119">Carbohydrate metabolism</keyword>
<feature type="binding site" evidence="11">
    <location>
        <begin position="217"/>
        <end position="218"/>
    </location>
    <ligand>
        <name>substrate</name>
    </ligand>
</feature>
<evidence type="ECO:0000259" key="13">
    <source>
        <dbReference type="Pfam" id="PF01979"/>
    </source>
</evidence>
<evidence type="ECO:0000256" key="12">
    <source>
        <dbReference type="PIRSR" id="PIRSR038994-3"/>
    </source>
</evidence>
<feature type="binding site" evidence="11">
    <location>
        <begin position="304"/>
        <end position="306"/>
    </location>
    <ligand>
        <name>substrate</name>
    </ligand>
</feature>
<evidence type="ECO:0000256" key="2">
    <source>
        <dbReference type="ARBA" id="ARBA00011899"/>
    </source>
</evidence>
<proteinExistence type="inferred from homology"/>
<dbReference type="PANTHER" id="PTHR11113">
    <property type="entry name" value="N-ACETYLGLUCOSAMINE-6-PHOSPHATE DEACETYLASE"/>
    <property type="match status" value="1"/>
</dbReference>
<dbReference type="SUPFAM" id="SSF51338">
    <property type="entry name" value="Composite domain of metallo-dependent hydrolases"/>
    <property type="match status" value="1"/>
</dbReference>
<feature type="binding site" evidence="11">
    <location>
        <position position="141"/>
    </location>
    <ligand>
        <name>substrate</name>
    </ligand>
</feature>
<feature type="binding site" evidence="12">
    <location>
        <position position="130"/>
    </location>
    <ligand>
        <name>Zn(2+)</name>
        <dbReference type="ChEBI" id="CHEBI:29105"/>
    </ligand>
</feature>
<evidence type="ECO:0000256" key="11">
    <source>
        <dbReference type="PIRSR" id="PIRSR038994-2"/>
    </source>
</evidence>
<protein>
    <recommendedName>
        <fullName evidence="3">N-acetylglucosamine-6-phosphate deacetylase</fullName>
        <ecNumber evidence="2">3.5.1.25</ecNumber>
    </recommendedName>
</protein>
<dbReference type="FunFam" id="3.20.20.140:FF:000004">
    <property type="entry name" value="N-acetylglucosamine-6-phosphate deacetylase"/>
    <property type="match status" value="1"/>
</dbReference>
<dbReference type="GO" id="GO:0008448">
    <property type="term" value="F:N-acetylglucosamine-6-phosphate deacetylase activity"/>
    <property type="evidence" value="ECO:0007669"/>
    <property type="project" value="UniProtKB-EC"/>
</dbReference>
<evidence type="ECO:0000256" key="9">
    <source>
        <dbReference type="PIRNR" id="PIRNR038994"/>
    </source>
</evidence>
<dbReference type="EC" id="3.5.1.25" evidence="2"/>
<evidence type="ECO:0000256" key="10">
    <source>
        <dbReference type="PIRSR" id="PIRSR038994-1"/>
    </source>
</evidence>
<evidence type="ECO:0000256" key="8">
    <source>
        <dbReference type="ARBA" id="ARBA00060590"/>
    </source>
</evidence>
<evidence type="ECO:0000256" key="3">
    <source>
        <dbReference type="ARBA" id="ARBA00018029"/>
    </source>
</evidence>
<dbReference type="Gene3D" id="2.30.40.10">
    <property type="entry name" value="Urease, subunit C, domain 1"/>
    <property type="match status" value="1"/>
</dbReference>
<dbReference type="InterPro" id="IPR011059">
    <property type="entry name" value="Metal-dep_hydrolase_composite"/>
</dbReference>
<keyword evidence="5 9" id="KW-0378">Hydrolase</keyword>
<dbReference type="InterPro" id="IPR032466">
    <property type="entry name" value="Metal_Hydrolase"/>
</dbReference>
<name>A0A841KKH7_9FIRM</name>
<accession>A0A841KKH7</accession>
<dbReference type="PIRSF" id="PIRSF038994">
    <property type="entry name" value="NagA"/>
    <property type="match status" value="1"/>
</dbReference>
<dbReference type="CDD" id="cd00854">
    <property type="entry name" value="NagA"/>
    <property type="match status" value="1"/>
</dbReference>
<feature type="binding site" evidence="11">
    <location>
        <position position="248"/>
    </location>
    <ligand>
        <name>substrate</name>
    </ligand>
</feature>
<sequence>MTKKAIKNGRIILPNAILEGKILLYDEKILGIVDGVDPKEEIEWLDAKGNYISPGFIDIHIHGAYGFDAMDEQEEAIDNISMGICERGVTGYLPATMTMSKERIHTALDNIRSSMGKRGRGARVLGAHMEGPFIHPERKGAHDEAYILKPDYGLIADYLDVIRVITLAPELDDGHKFIHQMQEHPQVVLSIGHSNATFEEAMEAIEMGIRSATHLFNAMTGFHHRNPGVVGAILKSDIFCEAIADNVHIHPAIYSILGKVKGAEKIILITDAMRAACLKNGIYDLGGQTVNVDDHAVRLEDGTLAGSILTMNYAVKNFLENTDYDLPAIIHMASLNPAKLLGLENQKGSLDLGKDADIIIFNKDFEVLTTIVEGQLCFRREKEDADHCC</sequence>
<dbReference type="InterPro" id="IPR006680">
    <property type="entry name" value="Amidohydro-rel"/>
</dbReference>
<dbReference type="GO" id="GO:0006046">
    <property type="term" value="P:N-acetylglucosamine catabolic process"/>
    <property type="evidence" value="ECO:0007669"/>
    <property type="project" value="TreeGrafter"/>
</dbReference>
<evidence type="ECO:0000256" key="4">
    <source>
        <dbReference type="ARBA" id="ARBA00022723"/>
    </source>
</evidence>
<dbReference type="EMBL" id="JACHEN010000002">
    <property type="protein sequence ID" value="MBB6214374.1"/>
    <property type="molecule type" value="Genomic_DNA"/>
</dbReference>
<dbReference type="Proteomes" id="UP000579281">
    <property type="component" value="Unassembled WGS sequence"/>
</dbReference>
<dbReference type="Gene3D" id="3.20.20.140">
    <property type="entry name" value="Metal-dependent hydrolases"/>
    <property type="match status" value="1"/>
</dbReference>
<dbReference type="InterPro" id="IPR003764">
    <property type="entry name" value="GlcNAc_6-P_deAcase"/>
</dbReference>
<comment type="caution">
    <text evidence="14">The sequence shown here is derived from an EMBL/GenBank/DDBJ whole genome shotgun (WGS) entry which is preliminary data.</text>
</comment>
<dbReference type="PANTHER" id="PTHR11113:SF14">
    <property type="entry name" value="N-ACETYLGLUCOSAMINE-6-PHOSPHATE DEACETYLASE"/>
    <property type="match status" value="1"/>
</dbReference>
<feature type="binding site" evidence="12">
    <location>
        <position position="193"/>
    </location>
    <ligand>
        <name>Zn(2+)</name>
        <dbReference type="ChEBI" id="CHEBI:29105"/>
    </ligand>
</feature>
<feature type="domain" description="Amidohydrolase-related" evidence="13">
    <location>
        <begin position="51"/>
        <end position="376"/>
    </location>
</feature>
<comment type="pathway">
    <text evidence="8">Amino-sugar metabolism; N-acetylneuraminate degradation; D-fructose 6-phosphate from N-acetylneuraminate: step 4/5.</text>
</comment>
<comment type="similarity">
    <text evidence="1 9">Belongs to the metallo-dependent hydrolases superfamily. NagA family.</text>
</comment>
<dbReference type="GO" id="GO:0046872">
    <property type="term" value="F:metal ion binding"/>
    <property type="evidence" value="ECO:0007669"/>
    <property type="project" value="UniProtKB-KW"/>
</dbReference>
<dbReference type="Pfam" id="PF01979">
    <property type="entry name" value="Amidohydro_1"/>
    <property type="match status" value="1"/>
</dbReference>
<evidence type="ECO:0000256" key="1">
    <source>
        <dbReference type="ARBA" id="ARBA00010716"/>
    </source>
</evidence>
<feature type="binding site" evidence="12">
    <location>
        <position position="214"/>
    </location>
    <ligand>
        <name>Zn(2+)</name>
        <dbReference type="ChEBI" id="CHEBI:29105"/>
    </ligand>
</feature>
<organism evidence="14 15">
    <name type="scientific">Anaerosolibacter carboniphilus</name>
    <dbReference type="NCBI Taxonomy" id="1417629"/>
    <lineage>
        <taxon>Bacteria</taxon>
        <taxon>Bacillati</taxon>
        <taxon>Bacillota</taxon>
        <taxon>Clostridia</taxon>
        <taxon>Peptostreptococcales</taxon>
        <taxon>Thermotaleaceae</taxon>
        <taxon>Anaerosolibacter</taxon>
    </lineage>
</organism>
<dbReference type="AlphaFoldDB" id="A0A841KKH7"/>
<comment type="cofactor">
    <cofactor evidence="12">
        <name>a divalent metal cation</name>
        <dbReference type="ChEBI" id="CHEBI:60240"/>
    </cofactor>
    <text evidence="12">Binds 1 divalent metal cation per subunit.</text>
</comment>
<evidence type="ECO:0000256" key="6">
    <source>
        <dbReference type="ARBA" id="ARBA00023277"/>
    </source>
</evidence>
<feature type="active site" description="Proton donor/acceptor" evidence="10">
    <location>
        <position position="271"/>
    </location>
</feature>
<reference evidence="14 15" key="1">
    <citation type="submission" date="2020-08" db="EMBL/GenBank/DDBJ databases">
        <title>Genomic Encyclopedia of Type Strains, Phase IV (KMG-IV): sequencing the most valuable type-strain genomes for metagenomic binning, comparative biology and taxonomic classification.</title>
        <authorList>
            <person name="Goeker M."/>
        </authorList>
    </citation>
    <scope>NUCLEOTIDE SEQUENCE [LARGE SCALE GENOMIC DNA]</scope>
    <source>
        <strain evidence="14 15">DSM 103526</strain>
    </source>
</reference>
<evidence type="ECO:0000256" key="7">
    <source>
        <dbReference type="ARBA" id="ARBA00047647"/>
    </source>
</evidence>
<dbReference type="RefSeq" id="WP_184307751.1">
    <property type="nucleotide sequence ID" value="NZ_JACHEN010000002.1"/>
</dbReference>
<keyword evidence="15" id="KW-1185">Reference proteome</keyword>
<evidence type="ECO:0000313" key="15">
    <source>
        <dbReference type="Proteomes" id="UP000579281"/>
    </source>
</evidence>
<evidence type="ECO:0000256" key="5">
    <source>
        <dbReference type="ARBA" id="ARBA00022801"/>
    </source>
</evidence>
<comment type="catalytic activity">
    <reaction evidence="7">
        <text>N-acetyl-D-glucosamine 6-phosphate + H2O = D-glucosamine 6-phosphate + acetate</text>
        <dbReference type="Rhea" id="RHEA:22936"/>
        <dbReference type="ChEBI" id="CHEBI:15377"/>
        <dbReference type="ChEBI" id="CHEBI:30089"/>
        <dbReference type="ChEBI" id="CHEBI:57513"/>
        <dbReference type="ChEBI" id="CHEBI:58725"/>
        <dbReference type="EC" id="3.5.1.25"/>
    </reaction>
</comment>
<dbReference type="SUPFAM" id="SSF51556">
    <property type="entry name" value="Metallo-dependent hydrolases"/>
    <property type="match status" value="1"/>
</dbReference>
<feature type="binding site" evidence="11">
    <location>
        <position position="225"/>
    </location>
    <ligand>
        <name>substrate</name>
    </ligand>
</feature>
<evidence type="ECO:0000313" key="14">
    <source>
        <dbReference type="EMBL" id="MBB6214374.1"/>
    </source>
</evidence>
<gene>
    <name evidence="14" type="ORF">HNQ80_000454</name>
</gene>
<dbReference type="NCBIfam" id="TIGR00221">
    <property type="entry name" value="nagA"/>
    <property type="match status" value="1"/>
</dbReference>